<gene>
    <name evidence="2" type="ORF">HMPREF0971_01057</name>
</gene>
<comment type="caution">
    <text evidence="2">The sequence shown here is derived from an EMBL/GenBank/DDBJ whole genome shotgun (WGS) entry which is preliminary data.</text>
</comment>
<dbReference type="AlphaFoldDB" id="D1QQ10"/>
<sequence>MAGIIIRKMLMKRISLFLFWAIGLLFLSSCHVSSGDMRAMMGKPNGPRVTRVLKAQYFSKIDADLVGDIIYTQSDSMSIRLVGPKAEVERMRVSFKGDKLIIEMEEKDDFSLFGNKRSGVDVYVSGPDLTELKVEGVSDFKAKKIDTDYLSATIDGVGDIQIDTLICDHFKGFVDGTGDLRIGYLEAMSVNASLDGTGDIKLSMVKVPDVKLSIDGTGDIRARVKDCGTVTTSVDGTGNVVLKGTCRHWIKYDDNNDDRPKELYNVNIR</sequence>
<protein>
    <recommendedName>
        <fullName evidence="1">Putative auto-transporter adhesin head GIN domain-containing protein</fullName>
    </recommendedName>
</protein>
<dbReference type="Gene3D" id="2.160.20.120">
    <property type="match status" value="1"/>
</dbReference>
<dbReference type="STRING" id="649760.HMPREF0971_01057"/>
<evidence type="ECO:0000313" key="3">
    <source>
        <dbReference type="Proteomes" id="UP000004079"/>
    </source>
</evidence>
<organism evidence="2 3">
    <name type="scientific">Segatella oris F0302</name>
    <dbReference type="NCBI Taxonomy" id="649760"/>
    <lineage>
        <taxon>Bacteria</taxon>
        <taxon>Pseudomonadati</taxon>
        <taxon>Bacteroidota</taxon>
        <taxon>Bacteroidia</taxon>
        <taxon>Bacteroidales</taxon>
        <taxon>Prevotellaceae</taxon>
        <taxon>Segatella</taxon>
    </lineage>
</organism>
<name>D1QQ10_9BACT</name>
<proteinExistence type="predicted"/>
<evidence type="ECO:0000313" key="2">
    <source>
        <dbReference type="EMBL" id="EFB32604.1"/>
    </source>
</evidence>
<dbReference type="PROSITE" id="PS51257">
    <property type="entry name" value="PROKAR_LIPOPROTEIN"/>
    <property type="match status" value="1"/>
</dbReference>
<feature type="domain" description="Putative auto-transporter adhesin head GIN" evidence="1">
    <location>
        <begin position="58"/>
        <end position="245"/>
    </location>
</feature>
<dbReference type="EMBL" id="ACUZ02000021">
    <property type="protein sequence ID" value="EFB32604.1"/>
    <property type="molecule type" value="Genomic_DNA"/>
</dbReference>
<dbReference type="Proteomes" id="UP000004079">
    <property type="component" value="Unassembled WGS sequence"/>
</dbReference>
<accession>D1QQ10</accession>
<dbReference type="Pfam" id="PF10988">
    <property type="entry name" value="DUF2807"/>
    <property type="match status" value="1"/>
</dbReference>
<evidence type="ECO:0000259" key="1">
    <source>
        <dbReference type="Pfam" id="PF10988"/>
    </source>
</evidence>
<dbReference type="HOGENOM" id="CLU_072746_3_0_10"/>
<dbReference type="InterPro" id="IPR021255">
    <property type="entry name" value="DUF2807"/>
</dbReference>
<reference evidence="2 3" key="1">
    <citation type="submission" date="2009-11" db="EMBL/GenBank/DDBJ databases">
        <authorList>
            <person name="Weinstock G."/>
            <person name="Sodergren E."/>
            <person name="Clifton S."/>
            <person name="Fulton L."/>
            <person name="Fulton B."/>
            <person name="Courtney L."/>
            <person name="Fronick C."/>
            <person name="Harrison M."/>
            <person name="Strong C."/>
            <person name="Farmer C."/>
            <person name="Delahaunty K."/>
            <person name="Markovic C."/>
            <person name="Hall O."/>
            <person name="Minx P."/>
            <person name="Tomlinson C."/>
            <person name="Mitreva M."/>
            <person name="Nelson J."/>
            <person name="Hou S."/>
            <person name="Wollam A."/>
            <person name="Pepin K.H."/>
            <person name="Johnson M."/>
            <person name="Bhonagiri V."/>
            <person name="Nash W.E."/>
            <person name="Warren W."/>
            <person name="Chinwalla A."/>
            <person name="Mardis E.R."/>
            <person name="Wilson R.K."/>
        </authorList>
    </citation>
    <scope>NUCLEOTIDE SEQUENCE [LARGE SCALE GENOMIC DNA]</scope>
    <source>
        <strain evidence="2 3">F0302</strain>
    </source>
</reference>